<sequence length="71" mass="8479">MSYKPTTEEIALCKKILVKHRKEIGHGDWYLLDDKIMLVAWSNRGFRRYAENIKACTPLWQILDCLEFLHK</sequence>
<evidence type="ECO:0000313" key="1">
    <source>
        <dbReference type="EMBL" id="GAH07084.1"/>
    </source>
</evidence>
<gene>
    <name evidence="1" type="ORF">S01H4_62568</name>
</gene>
<dbReference type="AlphaFoldDB" id="X1DQ36"/>
<feature type="non-terminal residue" evidence="1">
    <location>
        <position position="71"/>
    </location>
</feature>
<accession>X1DQ36</accession>
<comment type="caution">
    <text evidence="1">The sequence shown here is derived from an EMBL/GenBank/DDBJ whole genome shotgun (WGS) entry which is preliminary data.</text>
</comment>
<proteinExistence type="predicted"/>
<name>X1DQ36_9ZZZZ</name>
<reference evidence="1" key="1">
    <citation type="journal article" date="2014" name="Front. Microbiol.">
        <title>High frequency of phylogenetically diverse reductive dehalogenase-homologous genes in deep subseafloor sedimentary metagenomes.</title>
        <authorList>
            <person name="Kawai M."/>
            <person name="Futagami T."/>
            <person name="Toyoda A."/>
            <person name="Takaki Y."/>
            <person name="Nishi S."/>
            <person name="Hori S."/>
            <person name="Arai W."/>
            <person name="Tsubouchi T."/>
            <person name="Morono Y."/>
            <person name="Uchiyama I."/>
            <person name="Ito T."/>
            <person name="Fujiyama A."/>
            <person name="Inagaki F."/>
            <person name="Takami H."/>
        </authorList>
    </citation>
    <scope>NUCLEOTIDE SEQUENCE</scope>
    <source>
        <strain evidence="1">Expedition CK06-06</strain>
    </source>
</reference>
<organism evidence="1">
    <name type="scientific">marine sediment metagenome</name>
    <dbReference type="NCBI Taxonomy" id="412755"/>
    <lineage>
        <taxon>unclassified sequences</taxon>
        <taxon>metagenomes</taxon>
        <taxon>ecological metagenomes</taxon>
    </lineage>
</organism>
<protein>
    <submittedName>
        <fullName evidence="1">Uncharacterized protein</fullName>
    </submittedName>
</protein>
<dbReference type="EMBL" id="BART01037376">
    <property type="protein sequence ID" value="GAH07084.1"/>
    <property type="molecule type" value="Genomic_DNA"/>
</dbReference>